<dbReference type="KEGG" id="hsu:HLASF_1687"/>
<reference evidence="5" key="2">
    <citation type="submission" date="2015-05" db="EMBL/GenBank/DDBJ databases">
        <title>Complete genome sequence of Halanaeroarchaeum sulfurireducens type strain M27-SA2, a sulfate-reducer haloarchaeon from marine anoxic lake Medee.</title>
        <authorList>
            <person name="Messina E."/>
            <person name="Kublanov I.V."/>
            <person name="Toshchakov S."/>
            <person name="Arcadi E."/>
            <person name="La Spada G."/>
            <person name="La Cono V."/>
            <person name="Yakimov M.M."/>
        </authorList>
    </citation>
    <scope>NUCLEOTIDE SEQUENCE [LARGE SCALE GENOMIC DNA]</scope>
    <source>
        <strain evidence="5">M27-SA2</strain>
    </source>
</reference>
<reference evidence="4 5" key="3">
    <citation type="journal article" date="2016" name="Stand. Genomic Sci.">
        <title>Complete genome sequence of 'Halanaeroarchaeum sulfurireducens' M27-SA2, a sulfur-reducing and acetate-oxidizing haloarchaeon from the deep-sea hypersaline anoxic lake Medee.</title>
        <authorList>
            <person name="Messina E."/>
            <person name="Sorokin D.Y."/>
            <person name="Kublanov I.V."/>
            <person name="Toshchakov S."/>
            <person name="Lopatina A."/>
            <person name="Arcadi E."/>
            <person name="Smedile F."/>
            <person name="La Spada G."/>
            <person name="La Cono V."/>
            <person name="Yakimov M.M."/>
        </authorList>
    </citation>
    <scope>NUCLEOTIDE SEQUENCE [LARGE SCALE GENOMIC DNA]</scope>
    <source>
        <strain evidence="4 5">M27-SA2</strain>
    </source>
</reference>
<dbReference type="EC" id="5.1.1.13" evidence="3"/>
<dbReference type="NCBIfam" id="TIGR00035">
    <property type="entry name" value="asp_race"/>
    <property type="match status" value="1"/>
</dbReference>
<evidence type="ECO:0000256" key="2">
    <source>
        <dbReference type="ARBA" id="ARBA00023235"/>
    </source>
</evidence>
<dbReference type="OrthoDB" id="269620at2157"/>
<dbReference type="PATRIC" id="fig|1604004.4.peg.1765"/>
<keyword evidence="6" id="KW-1185">Reference proteome</keyword>
<dbReference type="SUPFAM" id="SSF53681">
    <property type="entry name" value="Aspartate/glutamate racemase"/>
    <property type="match status" value="2"/>
</dbReference>
<dbReference type="Proteomes" id="UP000060390">
    <property type="component" value="Chromosome"/>
</dbReference>
<dbReference type="PANTHER" id="PTHR21198:SF7">
    <property type="entry name" value="ASPARTATE-GLUTAMATE RACEMASE FAMILY"/>
    <property type="match status" value="1"/>
</dbReference>
<name>A0A0F7PFV6_9EURY</name>
<dbReference type="InterPro" id="IPR004380">
    <property type="entry name" value="Asp_race"/>
</dbReference>
<evidence type="ECO:0000313" key="3">
    <source>
        <dbReference type="EMBL" id="AKH98163.1"/>
    </source>
</evidence>
<dbReference type="PANTHER" id="PTHR21198">
    <property type="entry name" value="GLUTAMATE RACEMASE"/>
    <property type="match status" value="1"/>
</dbReference>
<dbReference type="Proteomes" id="UP000069906">
    <property type="component" value="Chromosome"/>
</dbReference>
<dbReference type="Gene3D" id="3.40.50.1860">
    <property type="match status" value="2"/>
</dbReference>
<dbReference type="HOGENOM" id="CLU_055360_1_0_2"/>
<accession>A0A0F7PFV6</accession>
<dbReference type="GeneID" id="26011009"/>
<protein>
    <submittedName>
        <fullName evidence="3">Aspartate racemase</fullName>
        <ecNumber evidence="3">5.1.1.13</ecNumber>
    </submittedName>
</protein>
<reference evidence="3 6" key="1">
    <citation type="journal article" date="2015" name="ISME J.">
        <title>Elemental sulfur and acetate can support life of a novel strictly anaerobic haloarchaeon.</title>
        <authorList>
            <person name="Sorokin D.Y."/>
            <person name="Kublanov I.V."/>
            <person name="Gavrilov S.N."/>
            <person name="Rojo D."/>
            <person name="Roman P."/>
            <person name="Golyshin P.N."/>
            <person name="Slepak V.Z."/>
            <person name="Smedile F."/>
            <person name="Ferrer M."/>
            <person name="Messina E."/>
            <person name="La Cono V."/>
            <person name="Yakimov M.M."/>
        </authorList>
    </citation>
    <scope>NUCLEOTIDE SEQUENCE [LARGE SCALE GENOMIC DNA]</scope>
    <source>
        <strain evidence="3 6">HSR2</strain>
    </source>
</reference>
<gene>
    <name evidence="3" type="primary">racD</name>
    <name evidence="4" type="ORF">HLASA_1674</name>
    <name evidence="3" type="ORF">HLASF_1687</name>
</gene>
<dbReference type="InterPro" id="IPR001920">
    <property type="entry name" value="Asp/Glu_race"/>
</dbReference>
<dbReference type="Pfam" id="PF01177">
    <property type="entry name" value="Asp_Glu_race"/>
    <property type="match status" value="1"/>
</dbReference>
<sequence>MERIGILGGMAPESTLEYYRIIVEESHERGWGKRYPQTFINSLNFETFYEPLSAGNDERVVEVLTDGVQSLARAGADFALMASNTPHRYFQAVDAATSIPLVNIVDVTADAAVKRDVQRVGLLGTAFTMEGEFYPAGFRERGLEVVTPSPADREWIDETIFEELTDGVFTDEIEAGLRDIIEKLATEEGVDAVALACTELPLVVDDADVPVPTLNTTRLHAEAAFERAATGDFAQ</sequence>
<dbReference type="EMBL" id="CP008874">
    <property type="protein sequence ID" value="AKH98163.1"/>
    <property type="molecule type" value="Genomic_DNA"/>
</dbReference>
<comment type="similarity">
    <text evidence="1">Belongs to the aspartate/glutamate racemases family.</text>
</comment>
<dbReference type="EMBL" id="CP011564">
    <property type="protein sequence ID" value="ALG82557.1"/>
    <property type="molecule type" value="Genomic_DNA"/>
</dbReference>
<keyword evidence="2 3" id="KW-0413">Isomerase</keyword>
<evidence type="ECO:0000313" key="4">
    <source>
        <dbReference type="EMBL" id="ALG82557.1"/>
    </source>
</evidence>
<proteinExistence type="inferred from homology"/>
<dbReference type="STRING" id="1604004.HLASA_1674"/>
<dbReference type="InterPro" id="IPR015942">
    <property type="entry name" value="Asp/Glu/hydantoin_racemase"/>
</dbReference>
<dbReference type="AlphaFoldDB" id="A0A0F7PFV6"/>
<dbReference type="RefSeq" id="WP_050048846.1">
    <property type="nucleotide sequence ID" value="NZ_CP008874.1"/>
</dbReference>
<organism evidence="3 6">
    <name type="scientific">Halanaeroarchaeum sulfurireducens</name>
    <dbReference type="NCBI Taxonomy" id="1604004"/>
    <lineage>
        <taxon>Archaea</taxon>
        <taxon>Methanobacteriati</taxon>
        <taxon>Methanobacteriota</taxon>
        <taxon>Stenosarchaea group</taxon>
        <taxon>Halobacteria</taxon>
        <taxon>Halobacteriales</taxon>
        <taxon>Halobacteriaceae</taxon>
        <taxon>Halanaeroarchaeum</taxon>
    </lineage>
</organism>
<evidence type="ECO:0000313" key="5">
    <source>
        <dbReference type="Proteomes" id="UP000060390"/>
    </source>
</evidence>
<dbReference type="KEGG" id="hsf:HLASA_1674"/>
<evidence type="ECO:0000313" key="6">
    <source>
        <dbReference type="Proteomes" id="UP000069906"/>
    </source>
</evidence>
<dbReference type="GO" id="GO:0047689">
    <property type="term" value="F:aspartate racemase activity"/>
    <property type="evidence" value="ECO:0007669"/>
    <property type="project" value="UniProtKB-EC"/>
</dbReference>
<evidence type="ECO:0000256" key="1">
    <source>
        <dbReference type="ARBA" id="ARBA00007847"/>
    </source>
</evidence>